<dbReference type="Gene3D" id="2.90.10.10">
    <property type="entry name" value="Bulb-type lectin domain"/>
    <property type="match status" value="1"/>
</dbReference>
<reference evidence="2" key="2">
    <citation type="journal article" date="2022" name="Hortic Res">
        <title>The genome of Dioscorea zingiberensis sheds light on the biosynthesis, origin and evolution of the medicinally important diosgenin saponins.</title>
        <authorList>
            <person name="Li Y."/>
            <person name="Tan C."/>
            <person name="Li Z."/>
            <person name="Guo J."/>
            <person name="Li S."/>
            <person name="Chen X."/>
            <person name="Wang C."/>
            <person name="Dai X."/>
            <person name="Yang H."/>
            <person name="Song W."/>
            <person name="Hou L."/>
            <person name="Xu J."/>
            <person name="Tong Z."/>
            <person name="Xu A."/>
            <person name="Yuan X."/>
            <person name="Wang W."/>
            <person name="Yang Q."/>
            <person name="Chen L."/>
            <person name="Sun Z."/>
            <person name="Wang K."/>
            <person name="Pan B."/>
            <person name="Chen J."/>
            <person name="Bao Y."/>
            <person name="Liu F."/>
            <person name="Qi X."/>
            <person name="Gang D.R."/>
            <person name="Wen J."/>
            <person name="Li J."/>
        </authorList>
    </citation>
    <scope>NUCLEOTIDE SEQUENCE</scope>
    <source>
        <strain evidence="2">Dzin_1.0</strain>
    </source>
</reference>
<accession>A0A9D5DBG6</accession>
<feature type="domain" description="Bulb-type lectin" evidence="1">
    <location>
        <begin position="1"/>
        <end position="95"/>
    </location>
</feature>
<sequence>MNYGPYEFIMQTDCNLVLYDRGKPAWASNTGGLAKNCYVVMQSDGNLVIYTNTNNKAVWASNTGRDKANYVLVLQKDRNVVIYGPAIWATNTHVGPSSANNIVITSKASTKVASLPANVTYESNPAGNAIVGVGHN</sequence>
<evidence type="ECO:0000259" key="1">
    <source>
        <dbReference type="PROSITE" id="PS50927"/>
    </source>
</evidence>
<reference evidence="2" key="1">
    <citation type="submission" date="2021-03" db="EMBL/GenBank/DDBJ databases">
        <authorList>
            <person name="Li Z."/>
            <person name="Yang C."/>
        </authorList>
    </citation>
    <scope>NUCLEOTIDE SEQUENCE</scope>
    <source>
        <strain evidence="2">Dzin_1.0</strain>
        <tissue evidence="2">Leaf</tissue>
    </source>
</reference>
<evidence type="ECO:0000313" key="3">
    <source>
        <dbReference type="Proteomes" id="UP001085076"/>
    </source>
</evidence>
<proteinExistence type="predicted"/>
<gene>
    <name evidence="2" type="ORF">J5N97_006189</name>
</gene>
<evidence type="ECO:0000313" key="2">
    <source>
        <dbReference type="EMBL" id="KAJ0987833.1"/>
    </source>
</evidence>
<dbReference type="OrthoDB" id="418274at2759"/>
<keyword evidence="3" id="KW-1185">Reference proteome</keyword>
<dbReference type="InterPro" id="IPR001480">
    <property type="entry name" value="Bulb-type_lectin_dom"/>
</dbReference>
<dbReference type="SUPFAM" id="SSF51110">
    <property type="entry name" value="alpha-D-mannose-specific plant lectins"/>
    <property type="match status" value="1"/>
</dbReference>
<organism evidence="2 3">
    <name type="scientific">Dioscorea zingiberensis</name>
    <dbReference type="NCBI Taxonomy" id="325984"/>
    <lineage>
        <taxon>Eukaryota</taxon>
        <taxon>Viridiplantae</taxon>
        <taxon>Streptophyta</taxon>
        <taxon>Embryophyta</taxon>
        <taxon>Tracheophyta</taxon>
        <taxon>Spermatophyta</taxon>
        <taxon>Magnoliopsida</taxon>
        <taxon>Liliopsida</taxon>
        <taxon>Dioscoreales</taxon>
        <taxon>Dioscoreaceae</taxon>
        <taxon>Dioscorea</taxon>
    </lineage>
</organism>
<dbReference type="GO" id="GO:0051707">
    <property type="term" value="P:response to other organism"/>
    <property type="evidence" value="ECO:0007669"/>
    <property type="project" value="UniProtKB-ARBA"/>
</dbReference>
<dbReference type="InterPro" id="IPR036426">
    <property type="entry name" value="Bulb-type_lectin_dom_sf"/>
</dbReference>
<dbReference type="CDD" id="cd00028">
    <property type="entry name" value="B_lectin"/>
    <property type="match status" value="1"/>
</dbReference>
<dbReference type="Proteomes" id="UP001085076">
    <property type="component" value="Miscellaneous, Linkage group lg01"/>
</dbReference>
<comment type="caution">
    <text evidence="2">The sequence shown here is derived from an EMBL/GenBank/DDBJ whole genome shotgun (WGS) entry which is preliminary data.</text>
</comment>
<dbReference type="AlphaFoldDB" id="A0A9D5DBG6"/>
<name>A0A9D5DBG6_9LILI</name>
<dbReference type="PROSITE" id="PS50927">
    <property type="entry name" value="BULB_LECTIN"/>
    <property type="match status" value="1"/>
</dbReference>
<dbReference type="EMBL" id="JAGGNH010000001">
    <property type="protein sequence ID" value="KAJ0987833.1"/>
    <property type="molecule type" value="Genomic_DNA"/>
</dbReference>
<dbReference type="SMART" id="SM00108">
    <property type="entry name" value="B_lectin"/>
    <property type="match status" value="1"/>
</dbReference>
<protein>
    <recommendedName>
        <fullName evidence="1">Bulb-type lectin domain-containing protein</fullName>
    </recommendedName>
</protein>